<dbReference type="RefSeq" id="WP_167067317.1">
    <property type="nucleotide sequence ID" value="NZ_JAAOZR010000089.1"/>
</dbReference>
<sequence>MRFNYDLSKFLLNILFIMFPLIFYQFTIQEKMNETKALKNIIIFFLFATPMILCMYFPPVEETSLIFDLRIIPLIIGCLYGNSITSILLFVSLIVVRFMIGGSGAYLNLISSTLSFVVIITFSKRYHSFSLMNKILSSFLLSFICKMIGISSILIIDSDYDLLSAFEFYIVQSLFMGLAIYIIESIRRNAELKKELIFSEKMNVASVISASVAHEIRNPLTAVRGFLQLLTQTDLKPDKKQMYGEICLAEIDRAEQIINDYLSLAKPYPEVVEKLDIGEEIQYICNILTPLANLTGAEIQVKQDYQLFVSGDRQKLRQSIINIAKNGIEAMADKSGVLKIEAYRRNNEVILSISDTGIGMTNDQINRLGMPYYSNKDKGTGLGMMVSFGFIKGMLGNINVKSEVGKGTVFDIAFPLLKM</sequence>
<comment type="caution">
    <text evidence="16">The sequence shown here is derived from an EMBL/GenBank/DDBJ whole genome shotgun (WGS) entry which is preliminary data.</text>
</comment>
<dbReference type="Proteomes" id="UP001519344">
    <property type="component" value="Unassembled WGS sequence"/>
</dbReference>
<evidence type="ECO:0000313" key="16">
    <source>
        <dbReference type="EMBL" id="MBP1967796.1"/>
    </source>
</evidence>
<feature type="transmembrane region" description="Helical" evidence="14">
    <location>
        <begin position="162"/>
        <end position="183"/>
    </location>
</feature>
<keyword evidence="5" id="KW-0597">Phosphoprotein</keyword>
<keyword evidence="8" id="KW-0547">Nucleotide-binding</keyword>
<evidence type="ECO:0000313" key="17">
    <source>
        <dbReference type="Proteomes" id="UP001519344"/>
    </source>
</evidence>
<evidence type="ECO:0000256" key="2">
    <source>
        <dbReference type="ARBA" id="ARBA00004651"/>
    </source>
</evidence>
<dbReference type="InterPro" id="IPR003661">
    <property type="entry name" value="HisK_dim/P_dom"/>
</dbReference>
<dbReference type="InterPro" id="IPR004358">
    <property type="entry name" value="Sig_transdc_His_kin-like_C"/>
</dbReference>
<keyword evidence="11 14" id="KW-1133">Transmembrane helix</keyword>
<keyword evidence="7 14" id="KW-0812">Transmembrane</keyword>
<keyword evidence="4" id="KW-1003">Cell membrane</keyword>
<dbReference type="PROSITE" id="PS50109">
    <property type="entry name" value="HIS_KIN"/>
    <property type="match status" value="1"/>
</dbReference>
<reference evidence="16 17" key="1">
    <citation type="submission" date="2021-03" db="EMBL/GenBank/DDBJ databases">
        <title>Genomic Encyclopedia of Type Strains, Phase IV (KMG-IV): sequencing the most valuable type-strain genomes for metagenomic binning, comparative biology and taxonomic classification.</title>
        <authorList>
            <person name="Goeker M."/>
        </authorList>
    </citation>
    <scope>NUCLEOTIDE SEQUENCE [LARGE SCALE GENOMIC DNA]</scope>
    <source>
        <strain evidence="16 17">DSM 24950</strain>
    </source>
</reference>
<evidence type="ECO:0000256" key="14">
    <source>
        <dbReference type="SAM" id="Phobius"/>
    </source>
</evidence>
<organism evidence="16 17">
    <name type="scientific">Paenibacillus aceris</name>
    <dbReference type="NCBI Taxonomy" id="869555"/>
    <lineage>
        <taxon>Bacteria</taxon>
        <taxon>Bacillati</taxon>
        <taxon>Bacillota</taxon>
        <taxon>Bacilli</taxon>
        <taxon>Bacillales</taxon>
        <taxon>Paenibacillaceae</taxon>
        <taxon>Paenibacillus</taxon>
    </lineage>
</organism>
<dbReference type="InterPro" id="IPR036097">
    <property type="entry name" value="HisK_dim/P_sf"/>
</dbReference>
<comment type="catalytic activity">
    <reaction evidence="1">
        <text>ATP + protein L-histidine = ADP + protein N-phospho-L-histidine.</text>
        <dbReference type="EC" id="2.7.13.3"/>
    </reaction>
</comment>
<keyword evidence="13 14" id="KW-0472">Membrane</keyword>
<evidence type="ECO:0000256" key="13">
    <source>
        <dbReference type="ARBA" id="ARBA00023136"/>
    </source>
</evidence>
<evidence type="ECO:0000256" key="9">
    <source>
        <dbReference type="ARBA" id="ARBA00022777"/>
    </source>
</evidence>
<dbReference type="Pfam" id="PF07694">
    <property type="entry name" value="5TM-5TMR_LYT"/>
    <property type="match status" value="1"/>
</dbReference>
<evidence type="ECO:0000256" key="7">
    <source>
        <dbReference type="ARBA" id="ARBA00022692"/>
    </source>
</evidence>
<dbReference type="Gene3D" id="3.30.565.10">
    <property type="entry name" value="Histidine kinase-like ATPase, C-terminal domain"/>
    <property type="match status" value="1"/>
</dbReference>
<dbReference type="Pfam" id="PF00512">
    <property type="entry name" value="HisKA"/>
    <property type="match status" value="1"/>
</dbReference>
<evidence type="ECO:0000256" key="6">
    <source>
        <dbReference type="ARBA" id="ARBA00022679"/>
    </source>
</evidence>
<feature type="domain" description="Histidine kinase" evidence="15">
    <location>
        <begin position="211"/>
        <end position="418"/>
    </location>
</feature>
<dbReference type="SMART" id="SM00387">
    <property type="entry name" value="HATPase_c"/>
    <property type="match status" value="1"/>
</dbReference>
<dbReference type="PRINTS" id="PR00344">
    <property type="entry name" value="BCTRLSENSOR"/>
</dbReference>
<evidence type="ECO:0000256" key="3">
    <source>
        <dbReference type="ARBA" id="ARBA00012438"/>
    </source>
</evidence>
<evidence type="ECO:0000259" key="15">
    <source>
        <dbReference type="PROSITE" id="PS50109"/>
    </source>
</evidence>
<feature type="transmembrane region" description="Helical" evidence="14">
    <location>
        <begin position="7"/>
        <end position="26"/>
    </location>
</feature>
<dbReference type="InterPro" id="IPR036890">
    <property type="entry name" value="HATPase_C_sf"/>
</dbReference>
<dbReference type="Gene3D" id="1.10.287.130">
    <property type="match status" value="1"/>
</dbReference>
<comment type="subcellular location">
    <subcellularLocation>
        <location evidence="2">Cell membrane</location>
        <topology evidence="2">Multi-pass membrane protein</topology>
    </subcellularLocation>
</comment>
<dbReference type="PANTHER" id="PTHR43065">
    <property type="entry name" value="SENSOR HISTIDINE KINASE"/>
    <property type="match status" value="1"/>
</dbReference>
<keyword evidence="6 16" id="KW-0808">Transferase</keyword>
<evidence type="ECO:0000256" key="4">
    <source>
        <dbReference type="ARBA" id="ARBA00022475"/>
    </source>
</evidence>
<dbReference type="InterPro" id="IPR005467">
    <property type="entry name" value="His_kinase_dom"/>
</dbReference>
<accession>A0ABS4IBE1</accession>
<evidence type="ECO:0000256" key="5">
    <source>
        <dbReference type="ARBA" id="ARBA00022553"/>
    </source>
</evidence>
<feature type="transmembrane region" description="Helical" evidence="14">
    <location>
        <begin position="71"/>
        <end position="99"/>
    </location>
</feature>
<dbReference type="InterPro" id="IPR011620">
    <property type="entry name" value="Sig_transdc_His_kinase_LytS_TM"/>
</dbReference>
<keyword evidence="17" id="KW-1185">Reference proteome</keyword>
<evidence type="ECO:0000256" key="12">
    <source>
        <dbReference type="ARBA" id="ARBA00023012"/>
    </source>
</evidence>
<evidence type="ECO:0000256" key="8">
    <source>
        <dbReference type="ARBA" id="ARBA00022741"/>
    </source>
</evidence>
<feature type="transmembrane region" description="Helical" evidence="14">
    <location>
        <begin position="105"/>
        <end position="123"/>
    </location>
</feature>
<evidence type="ECO:0000256" key="1">
    <source>
        <dbReference type="ARBA" id="ARBA00000085"/>
    </source>
</evidence>
<keyword evidence="12" id="KW-0902">Two-component regulatory system</keyword>
<name>A0ABS4IBE1_9BACL</name>
<dbReference type="SUPFAM" id="SSF55874">
    <property type="entry name" value="ATPase domain of HSP90 chaperone/DNA topoisomerase II/histidine kinase"/>
    <property type="match status" value="1"/>
</dbReference>
<dbReference type="EMBL" id="JAGGKV010000042">
    <property type="protein sequence ID" value="MBP1967796.1"/>
    <property type="molecule type" value="Genomic_DNA"/>
</dbReference>
<evidence type="ECO:0000256" key="11">
    <source>
        <dbReference type="ARBA" id="ARBA00022989"/>
    </source>
</evidence>
<feature type="transmembrane region" description="Helical" evidence="14">
    <location>
        <begin position="135"/>
        <end position="156"/>
    </location>
</feature>
<gene>
    <name evidence="16" type="ORF">J2Z65_007075</name>
</gene>
<dbReference type="EC" id="2.7.13.3" evidence="3"/>
<keyword evidence="10" id="KW-0067">ATP-binding</keyword>
<proteinExistence type="predicted"/>
<dbReference type="CDD" id="cd00082">
    <property type="entry name" value="HisKA"/>
    <property type="match status" value="1"/>
</dbReference>
<dbReference type="GO" id="GO:0004673">
    <property type="term" value="F:protein histidine kinase activity"/>
    <property type="evidence" value="ECO:0007669"/>
    <property type="project" value="UniProtKB-EC"/>
</dbReference>
<dbReference type="PANTHER" id="PTHR43065:SF46">
    <property type="entry name" value="C4-DICARBOXYLATE TRANSPORT SENSOR PROTEIN DCTB"/>
    <property type="match status" value="1"/>
</dbReference>
<dbReference type="Pfam" id="PF02518">
    <property type="entry name" value="HATPase_c"/>
    <property type="match status" value="1"/>
</dbReference>
<evidence type="ECO:0000256" key="10">
    <source>
        <dbReference type="ARBA" id="ARBA00022840"/>
    </source>
</evidence>
<feature type="transmembrane region" description="Helical" evidence="14">
    <location>
        <begin position="38"/>
        <end position="59"/>
    </location>
</feature>
<keyword evidence="9 16" id="KW-0418">Kinase</keyword>
<dbReference type="SMART" id="SM00388">
    <property type="entry name" value="HisKA"/>
    <property type="match status" value="1"/>
</dbReference>
<protein>
    <recommendedName>
        <fullName evidence="3">histidine kinase</fullName>
        <ecNumber evidence="3">2.7.13.3</ecNumber>
    </recommendedName>
</protein>
<dbReference type="SUPFAM" id="SSF47384">
    <property type="entry name" value="Homodimeric domain of signal transducing histidine kinase"/>
    <property type="match status" value="1"/>
</dbReference>
<dbReference type="InterPro" id="IPR003594">
    <property type="entry name" value="HATPase_dom"/>
</dbReference>